<keyword evidence="2" id="KW-1185">Reference proteome</keyword>
<organism evidence="1 2">
    <name type="scientific">Clonorchis sinensis</name>
    <name type="common">Chinese liver fluke</name>
    <dbReference type="NCBI Taxonomy" id="79923"/>
    <lineage>
        <taxon>Eukaryota</taxon>
        <taxon>Metazoa</taxon>
        <taxon>Spiralia</taxon>
        <taxon>Lophotrochozoa</taxon>
        <taxon>Platyhelminthes</taxon>
        <taxon>Trematoda</taxon>
        <taxon>Digenea</taxon>
        <taxon>Opisthorchiida</taxon>
        <taxon>Opisthorchiata</taxon>
        <taxon>Opisthorchiidae</taxon>
        <taxon>Clonorchis</taxon>
    </lineage>
</organism>
<reference evidence="1 2" key="1">
    <citation type="journal article" date="2018" name="Biotechnol. Adv.">
        <title>Improved genomic resources and new bioinformatic workflow for the carcinogenic parasite Clonorchis sinensis: Biotechnological implications.</title>
        <authorList>
            <person name="Wang D."/>
            <person name="Korhonen P.K."/>
            <person name="Gasser R.B."/>
            <person name="Young N.D."/>
        </authorList>
    </citation>
    <scope>NUCLEOTIDE SEQUENCE [LARGE SCALE GENOMIC DNA]</scope>
    <source>
        <strain evidence="1">Cs-k2</strain>
    </source>
</reference>
<protein>
    <submittedName>
        <fullName evidence="1">Uncharacterized protein</fullName>
    </submittedName>
</protein>
<evidence type="ECO:0000313" key="2">
    <source>
        <dbReference type="Proteomes" id="UP000286415"/>
    </source>
</evidence>
<proteinExistence type="predicted"/>
<dbReference type="Proteomes" id="UP000286415">
    <property type="component" value="Unassembled WGS sequence"/>
</dbReference>
<comment type="caution">
    <text evidence="1">The sequence shown here is derived from an EMBL/GenBank/DDBJ whole genome shotgun (WGS) entry which is preliminary data.</text>
</comment>
<dbReference type="AlphaFoldDB" id="A0A419PUT8"/>
<name>A0A419PUT8_CLOSI</name>
<accession>A0A419PUT8</accession>
<gene>
    <name evidence="1" type="ORF">CSKR_113009</name>
</gene>
<evidence type="ECO:0000313" key="1">
    <source>
        <dbReference type="EMBL" id="KAG5454288.1"/>
    </source>
</evidence>
<dbReference type="InParanoid" id="A0A419PUT8"/>
<reference evidence="1 2" key="2">
    <citation type="journal article" date="2021" name="Genomics">
        <title>High-quality reference genome for Clonorchis sinensis.</title>
        <authorList>
            <person name="Young N.D."/>
            <person name="Stroehlein A.J."/>
            <person name="Kinkar L."/>
            <person name="Wang T."/>
            <person name="Sohn W.M."/>
            <person name="Chang B.C.H."/>
            <person name="Kaur P."/>
            <person name="Weisz D."/>
            <person name="Dudchenko O."/>
            <person name="Aiden E.L."/>
            <person name="Korhonen P.K."/>
            <person name="Gasser R.B."/>
        </authorList>
    </citation>
    <scope>NUCLEOTIDE SEQUENCE [LARGE SCALE GENOMIC DNA]</scope>
    <source>
        <strain evidence="1">Cs-k2</strain>
    </source>
</reference>
<dbReference type="OrthoDB" id="6227366at2759"/>
<dbReference type="EMBL" id="NIRI02000010">
    <property type="protein sequence ID" value="KAG5454288.1"/>
    <property type="molecule type" value="Genomic_DNA"/>
</dbReference>
<dbReference type="STRING" id="79923.A0A419PUT8"/>
<sequence>MALSVHQRRMVLSVQCGRDWELRIEGGGFDARLLSVARHSHIYDGHYPMVHQYLHSHGGARWPKWLERESTDRKVRGSNPTSASRLPLSRLGQPGSISALVLPSGGMAARHRKGVLQLSDFFSQSWSSHQNPLPPLREHDGANLLTGRPVVRIQPRDHDCSCLHLSILTVSQFSRF</sequence>